<evidence type="ECO:0000256" key="4">
    <source>
        <dbReference type="ARBA" id="ARBA00022741"/>
    </source>
</evidence>
<organism evidence="8 9">
    <name type="scientific">Saccharothrix syringae</name>
    <name type="common">Nocardiopsis syringae</name>
    <dbReference type="NCBI Taxonomy" id="103733"/>
    <lineage>
        <taxon>Bacteria</taxon>
        <taxon>Bacillati</taxon>
        <taxon>Actinomycetota</taxon>
        <taxon>Actinomycetes</taxon>
        <taxon>Pseudonocardiales</taxon>
        <taxon>Pseudonocardiaceae</taxon>
        <taxon>Saccharothrix</taxon>
    </lineage>
</organism>
<feature type="binding site" evidence="6">
    <location>
        <begin position="11"/>
        <end position="16"/>
    </location>
    <ligand>
        <name>ATP</name>
        <dbReference type="ChEBI" id="CHEBI:30616"/>
    </ligand>
</feature>
<dbReference type="NCBIfam" id="NF002879">
    <property type="entry name" value="PRK03333.1"/>
    <property type="match status" value="1"/>
</dbReference>
<keyword evidence="9" id="KW-1185">Reference proteome</keyword>
<proteinExistence type="inferred from homology"/>
<evidence type="ECO:0000256" key="3">
    <source>
        <dbReference type="ARBA" id="ARBA00022490"/>
    </source>
</evidence>
<dbReference type="Pfam" id="PF04229">
    <property type="entry name" value="GrpB"/>
    <property type="match status" value="1"/>
</dbReference>
<dbReference type="SUPFAM" id="SSF81301">
    <property type="entry name" value="Nucleotidyltransferase"/>
    <property type="match status" value="1"/>
</dbReference>
<keyword evidence="6" id="KW-0173">Coenzyme A biosynthesis</keyword>
<dbReference type="Pfam" id="PF01121">
    <property type="entry name" value="CoaE"/>
    <property type="match status" value="1"/>
</dbReference>
<comment type="similarity">
    <text evidence="1">In the N-terminal section; belongs to the CoaE family.</text>
</comment>
<comment type="subcellular location">
    <subcellularLocation>
        <location evidence="6">Cytoplasm</location>
    </subcellularLocation>
</comment>
<dbReference type="OrthoDB" id="9812943at2"/>
<dbReference type="PROSITE" id="PS51219">
    <property type="entry name" value="DPCK"/>
    <property type="match status" value="1"/>
</dbReference>
<dbReference type="PANTHER" id="PTHR10695:SF46">
    <property type="entry name" value="BIFUNCTIONAL COENZYME A SYNTHASE-RELATED"/>
    <property type="match status" value="1"/>
</dbReference>
<dbReference type="GO" id="GO:0015937">
    <property type="term" value="P:coenzyme A biosynthetic process"/>
    <property type="evidence" value="ECO:0007669"/>
    <property type="project" value="UniProtKB-UniRule"/>
</dbReference>
<dbReference type="InterPro" id="IPR001977">
    <property type="entry name" value="Depp_CoAkinase"/>
</dbReference>
<dbReference type="PANTHER" id="PTHR10695">
    <property type="entry name" value="DEPHOSPHO-COA KINASE-RELATED"/>
    <property type="match status" value="1"/>
</dbReference>
<comment type="similarity">
    <text evidence="2">In the C-terminal section; belongs to the UPF0157 (GrpB) family.</text>
</comment>
<dbReference type="Gene3D" id="3.40.50.300">
    <property type="entry name" value="P-loop containing nucleotide triphosphate hydrolases"/>
    <property type="match status" value="1"/>
</dbReference>
<comment type="pathway">
    <text evidence="6">Cofactor biosynthesis; coenzyme A biosynthesis; CoA from (R)-pantothenate: step 5/5.</text>
</comment>
<dbReference type="InterPro" id="IPR043519">
    <property type="entry name" value="NT_sf"/>
</dbReference>
<evidence type="ECO:0000256" key="5">
    <source>
        <dbReference type="ARBA" id="ARBA00022840"/>
    </source>
</evidence>
<dbReference type="Proteomes" id="UP000325787">
    <property type="component" value="Chromosome"/>
</dbReference>
<dbReference type="CDD" id="cd02022">
    <property type="entry name" value="DPCK"/>
    <property type="match status" value="1"/>
</dbReference>
<evidence type="ECO:0000313" key="9">
    <source>
        <dbReference type="Proteomes" id="UP000325787"/>
    </source>
</evidence>
<dbReference type="GO" id="GO:0005737">
    <property type="term" value="C:cytoplasm"/>
    <property type="evidence" value="ECO:0007669"/>
    <property type="project" value="UniProtKB-SubCell"/>
</dbReference>
<reference evidence="9" key="1">
    <citation type="journal article" date="2021" name="Curr. Microbiol.">
        <title>Complete genome of nocamycin-producing strain Saccharothrix syringae NRRL B-16468 reveals the biosynthetic potential for secondary metabolites.</title>
        <authorList>
            <person name="Mo X."/>
            <person name="Yang S."/>
        </authorList>
    </citation>
    <scope>NUCLEOTIDE SEQUENCE [LARGE SCALE GENOMIC DNA]</scope>
    <source>
        <strain evidence="9">ATCC 51364 / DSM 43886 / JCM 6844 / KCTC 9398 / NBRC 14523 / NRRL B-16468 / INA 2240</strain>
    </source>
</reference>
<evidence type="ECO:0000313" key="8">
    <source>
        <dbReference type="EMBL" id="QFZ22415.1"/>
    </source>
</evidence>
<dbReference type="RefSeq" id="WP_033430572.1">
    <property type="nucleotide sequence ID" value="NZ_CP034550.1"/>
</dbReference>
<keyword evidence="6 8" id="KW-0808">Transferase</keyword>
<comment type="catalytic activity">
    <reaction evidence="6">
        <text>3'-dephospho-CoA + ATP = ADP + CoA + H(+)</text>
        <dbReference type="Rhea" id="RHEA:18245"/>
        <dbReference type="ChEBI" id="CHEBI:15378"/>
        <dbReference type="ChEBI" id="CHEBI:30616"/>
        <dbReference type="ChEBI" id="CHEBI:57287"/>
        <dbReference type="ChEBI" id="CHEBI:57328"/>
        <dbReference type="ChEBI" id="CHEBI:456216"/>
        <dbReference type="EC" id="2.7.1.24"/>
    </reaction>
</comment>
<dbReference type="HAMAP" id="MF_00376">
    <property type="entry name" value="Dephospho_CoA_kinase"/>
    <property type="match status" value="1"/>
</dbReference>
<dbReference type="GO" id="GO:0004140">
    <property type="term" value="F:dephospho-CoA kinase activity"/>
    <property type="evidence" value="ECO:0007669"/>
    <property type="project" value="UniProtKB-UniRule"/>
</dbReference>
<evidence type="ECO:0000256" key="2">
    <source>
        <dbReference type="ARBA" id="ARBA00011058"/>
    </source>
</evidence>
<dbReference type="EMBL" id="CP034550">
    <property type="protein sequence ID" value="QFZ22415.1"/>
    <property type="molecule type" value="Genomic_DNA"/>
</dbReference>
<keyword evidence="3 6" id="KW-0963">Cytoplasm</keyword>
<evidence type="ECO:0000256" key="7">
    <source>
        <dbReference type="NCBIfam" id="TIGR00152"/>
    </source>
</evidence>
<dbReference type="EC" id="2.7.1.24" evidence="6 7"/>
<dbReference type="GO" id="GO:0005524">
    <property type="term" value="F:ATP binding"/>
    <property type="evidence" value="ECO:0007669"/>
    <property type="project" value="UniProtKB-UniRule"/>
</dbReference>
<comment type="function">
    <text evidence="6">Catalyzes the phosphorylation of the 3'-hydroxyl group of dephosphocoenzyme A to form coenzyme A.</text>
</comment>
<keyword evidence="5 6" id="KW-0067">ATP-binding</keyword>
<name>A0A5Q0H912_SACSY</name>
<dbReference type="InterPro" id="IPR007344">
    <property type="entry name" value="GrpB/CoaE"/>
</dbReference>
<comment type="similarity">
    <text evidence="6">Belongs to the CoaE family.</text>
</comment>
<dbReference type="SUPFAM" id="SSF52540">
    <property type="entry name" value="P-loop containing nucleoside triphosphate hydrolases"/>
    <property type="match status" value="1"/>
</dbReference>
<dbReference type="UniPathway" id="UPA00241">
    <property type="reaction ID" value="UER00356"/>
</dbReference>
<gene>
    <name evidence="6" type="primary">coaE</name>
    <name evidence="8" type="ORF">EKG83_37795</name>
</gene>
<accession>A0A5Q0H912</accession>
<dbReference type="InterPro" id="IPR027417">
    <property type="entry name" value="P-loop_NTPase"/>
</dbReference>
<keyword evidence="6 8" id="KW-0418">Kinase</keyword>
<evidence type="ECO:0000256" key="1">
    <source>
        <dbReference type="ARBA" id="ARBA00008826"/>
    </source>
</evidence>
<evidence type="ECO:0000256" key="6">
    <source>
        <dbReference type="HAMAP-Rule" id="MF_00376"/>
    </source>
</evidence>
<dbReference type="KEGG" id="ssyi:EKG83_37795"/>
<keyword evidence="4 6" id="KW-0547">Nucleotide-binding</keyword>
<sequence>MLRVGLSGGIGSGKSTVAGRLAEHGAVVVDADRLAREVVEPGTDGLREVVEAFGPGVLGAGGALDRAALAAKVFSDEAARATLNGITHPRIAARTAELIAAAPADAVVVHDVPLLVENGMAPLYHLVLIVHAEVDQRLARLRDRGLPEDDARRRIAAQATEEQRRRVADVWLDNTGTPDLVLARVDELWADRLVRYEANVRLRRLPSTPPVVVPYDETWPVQAERVAARLGVVAGGRPVEHIGSTAVPGLAAKDVLDLQLGVRSLEEAVGLADALADAGFPPVGDAEDAVRHPGDDPGRWRKRLHVGADPARRVNLHVRVEGGPAWEWAIRFRDWLRADDAARAEYQALKLELAEKHRGDAASLAYADAKEPWMDAATARFYRDGQAS</sequence>
<dbReference type="Gene3D" id="3.30.460.10">
    <property type="entry name" value="Beta Polymerase, domain 2"/>
    <property type="match status" value="1"/>
</dbReference>
<dbReference type="NCBIfam" id="TIGR00152">
    <property type="entry name" value="dephospho-CoA kinase"/>
    <property type="match status" value="1"/>
</dbReference>
<protein>
    <recommendedName>
        <fullName evidence="6 7">Dephospho-CoA kinase</fullName>
        <ecNumber evidence="6 7">2.7.1.24</ecNumber>
    </recommendedName>
    <alternativeName>
        <fullName evidence="6">Dephosphocoenzyme A kinase</fullName>
    </alternativeName>
</protein>
<dbReference type="AlphaFoldDB" id="A0A5Q0H912"/>